<evidence type="ECO:0000313" key="7">
    <source>
        <dbReference type="Proteomes" id="UP001158576"/>
    </source>
</evidence>
<dbReference type="InterPro" id="IPR000832">
    <property type="entry name" value="GPCR_2_secretin-like"/>
</dbReference>
<comment type="subcellular location">
    <subcellularLocation>
        <location evidence="1">Membrane</location>
        <topology evidence="1">Multi-pass membrane protein</topology>
    </subcellularLocation>
</comment>
<proteinExistence type="predicted"/>
<evidence type="ECO:0000256" key="5">
    <source>
        <dbReference type="SAM" id="Phobius"/>
    </source>
</evidence>
<evidence type="ECO:0000313" key="6">
    <source>
        <dbReference type="EMBL" id="CAG5098950.1"/>
    </source>
</evidence>
<evidence type="ECO:0000256" key="4">
    <source>
        <dbReference type="ARBA" id="ARBA00023136"/>
    </source>
</evidence>
<protein>
    <submittedName>
        <fullName evidence="6">Oidioi.mRNA.OKI2018_I69.XSR.g16116.t1.cds</fullName>
    </submittedName>
</protein>
<name>A0ABN7SK61_OIKDI</name>
<feature type="transmembrane region" description="Helical" evidence="5">
    <location>
        <begin position="46"/>
        <end position="64"/>
    </location>
</feature>
<dbReference type="PANTHER" id="PTHR45620:SF1">
    <property type="entry name" value="G-PROTEIN COUPLED RECEPTORS FAMILY 2 PROFILE 2 DOMAIN-CONTAINING PROTEIN"/>
    <property type="match status" value="1"/>
</dbReference>
<evidence type="ECO:0000256" key="2">
    <source>
        <dbReference type="ARBA" id="ARBA00022692"/>
    </source>
</evidence>
<keyword evidence="7" id="KW-1185">Reference proteome</keyword>
<accession>A0ABN7SK61</accession>
<keyword evidence="2 5" id="KW-0812">Transmembrane</keyword>
<evidence type="ECO:0000256" key="3">
    <source>
        <dbReference type="ARBA" id="ARBA00022989"/>
    </source>
</evidence>
<sequence length="137" mass="15387">MELLLIAIWTNVSISSVIFVIVVCDFARKFLSNRHLPNVKSKFSKAFFTLLPLLGVQYSILALLKSNRITQILSVVFTASHGLVVAVLVCFLSEELGAAIKRWICSRQFNNPRQNIPPGERQISSRDEETLIAQQSI</sequence>
<dbReference type="InterPro" id="IPR050332">
    <property type="entry name" value="GPCR_2"/>
</dbReference>
<organism evidence="6 7">
    <name type="scientific">Oikopleura dioica</name>
    <name type="common">Tunicate</name>
    <dbReference type="NCBI Taxonomy" id="34765"/>
    <lineage>
        <taxon>Eukaryota</taxon>
        <taxon>Metazoa</taxon>
        <taxon>Chordata</taxon>
        <taxon>Tunicata</taxon>
        <taxon>Appendicularia</taxon>
        <taxon>Copelata</taxon>
        <taxon>Oikopleuridae</taxon>
        <taxon>Oikopleura</taxon>
    </lineage>
</organism>
<dbReference type="Proteomes" id="UP001158576">
    <property type="component" value="Chromosome XSR"/>
</dbReference>
<dbReference type="EMBL" id="OU015569">
    <property type="protein sequence ID" value="CAG5098950.1"/>
    <property type="molecule type" value="Genomic_DNA"/>
</dbReference>
<evidence type="ECO:0000256" key="1">
    <source>
        <dbReference type="ARBA" id="ARBA00004141"/>
    </source>
</evidence>
<keyword evidence="3 5" id="KW-1133">Transmembrane helix</keyword>
<dbReference type="Pfam" id="PF00002">
    <property type="entry name" value="7tm_2"/>
    <property type="match status" value="1"/>
</dbReference>
<feature type="transmembrane region" description="Helical" evidence="5">
    <location>
        <begin position="6"/>
        <end position="26"/>
    </location>
</feature>
<dbReference type="PANTHER" id="PTHR45620">
    <property type="entry name" value="PDF RECEPTOR-LIKE PROTEIN-RELATED"/>
    <property type="match status" value="1"/>
</dbReference>
<gene>
    <name evidence="6" type="ORF">OKIOD_LOCUS7674</name>
</gene>
<reference evidence="6 7" key="1">
    <citation type="submission" date="2021-04" db="EMBL/GenBank/DDBJ databases">
        <authorList>
            <person name="Bliznina A."/>
        </authorList>
    </citation>
    <scope>NUCLEOTIDE SEQUENCE [LARGE SCALE GENOMIC DNA]</scope>
</reference>
<feature type="transmembrane region" description="Helical" evidence="5">
    <location>
        <begin position="70"/>
        <end position="92"/>
    </location>
</feature>
<dbReference type="Gene3D" id="1.20.1070.10">
    <property type="entry name" value="Rhodopsin 7-helix transmembrane proteins"/>
    <property type="match status" value="1"/>
</dbReference>
<keyword evidence="4 5" id="KW-0472">Membrane</keyword>